<keyword evidence="2" id="KW-1185">Reference proteome</keyword>
<gene>
    <name evidence="1" type="ORF">QQF64_017718</name>
</gene>
<reference evidence="1 2" key="1">
    <citation type="submission" date="2023-09" db="EMBL/GenBank/DDBJ databases">
        <authorList>
            <person name="Wang M."/>
        </authorList>
    </citation>
    <scope>NUCLEOTIDE SEQUENCE [LARGE SCALE GENOMIC DNA]</scope>
    <source>
        <strain evidence="1">GT-2023</strain>
        <tissue evidence="1">Liver</tissue>
    </source>
</reference>
<protein>
    <submittedName>
        <fullName evidence="1">Uncharacterized protein</fullName>
    </submittedName>
</protein>
<evidence type="ECO:0000313" key="2">
    <source>
        <dbReference type="Proteomes" id="UP001558613"/>
    </source>
</evidence>
<proteinExistence type="predicted"/>
<organism evidence="1 2">
    <name type="scientific">Cirrhinus molitorella</name>
    <name type="common">mud carp</name>
    <dbReference type="NCBI Taxonomy" id="172907"/>
    <lineage>
        <taxon>Eukaryota</taxon>
        <taxon>Metazoa</taxon>
        <taxon>Chordata</taxon>
        <taxon>Craniata</taxon>
        <taxon>Vertebrata</taxon>
        <taxon>Euteleostomi</taxon>
        <taxon>Actinopterygii</taxon>
        <taxon>Neopterygii</taxon>
        <taxon>Teleostei</taxon>
        <taxon>Ostariophysi</taxon>
        <taxon>Cypriniformes</taxon>
        <taxon>Cyprinidae</taxon>
        <taxon>Labeoninae</taxon>
        <taxon>Labeonini</taxon>
        <taxon>Cirrhinus</taxon>
    </lineage>
</organism>
<accession>A0ABR3LJG0</accession>
<dbReference type="EMBL" id="JAYMGO010000021">
    <property type="protein sequence ID" value="KAL1253025.1"/>
    <property type="molecule type" value="Genomic_DNA"/>
</dbReference>
<dbReference type="Proteomes" id="UP001558613">
    <property type="component" value="Unassembled WGS sequence"/>
</dbReference>
<evidence type="ECO:0000313" key="1">
    <source>
        <dbReference type="EMBL" id="KAL1253025.1"/>
    </source>
</evidence>
<sequence length="177" mass="19126">MTAHYLRNNPIHPGLNVRVLLTLSFVSAVGDTCRQRSDHNTALRLVHSGAVSIVTGLSARDGVLAPDRSLSRSKQIPAFSGICRPLDKCPARHPADTKTLCPAGSATASPVLRFVQTWCGRSLHCELKSLLPGPLSALAYQDRIDGGRRCVYERLGVEISPLCHSRSRCFGAGLNNE</sequence>
<name>A0ABR3LJG0_9TELE</name>
<comment type="caution">
    <text evidence="1">The sequence shown here is derived from an EMBL/GenBank/DDBJ whole genome shotgun (WGS) entry which is preliminary data.</text>
</comment>